<reference evidence="1 2" key="1">
    <citation type="journal article" date="2016" name="Nat. Commun.">
        <title>Thousands of microbial genomes shed light on interconnected biogeochemical processes in an aquifer system.</title>
        <authorList>
            <person name="Anantharaman K."/>
            <person name="Brown C.T."/>
            <person name="Hug L.A."/>
            <person name="Sharon I."/>
            <person name="Castelle C.J."/>
            <person name="Probst A.J."/>
            <person name="Thomas B.C."/>
            <person name="Singh A."/>
            <person name="Wilkins M.J."/>
            <person name="Karaoz U."/>
            <person name="Brodie E.L."/>
            <person name="Williams K.H."/>
            <person name="Hubbard S.S."/>
            <person name="Banfield J.F."/>
        </authorList>
    </citation>
    <scope>NUCLEOTIDE SEQUENCE [LARGE SCALE GENOMIC DNA]</scope>
</reference>
<evidence type="ECO:0000313" key="2">
    <source>
        <dbReference type="Proteomes" id="UP000177328"/>
    </source>
</evidence>
<dbReference type="EMBL" id="MFDD01000002">
    <property type="protein sequence ID" value="OGE41138.1"/>
    <property type="molecule type" value="Genomic_DNA"/>
</dbReference>
<name>A0A1F5KJQ1_9BACT</name>
<accession>A0A1F5KJQ1</accession>
<proteinExistence type="predicted"/>
<comment type="caution">
    <text evidence="1">The sequence shown here is derived from an EMBL/GenBank/DDBJ whole genome shotgun (WGS) entry which is preliminary data.</text>
</comment>
<sequence>MLDERHRISLGRVDFKGGYLLVPSQNQPSGITGEVATIRERVERRGLSWMSHVGIKPGCSRVMQEFSLGGSSRYIAKHQPTTRYSRIIDELQAASFIQSLLPELQKSKTIHQHRLGELRVELAAEQPVAGIVLYDANQDKVQQAASVFRWVPGIGGHESEVMSQTASIFGIPVRDLDPFLRQVVKLAFEYFRANGLTWSDARQAQTIINRVFDPQDRLTLLRVTLVDFESCLFSPRRQTIFHSLFGLLEDRFVRNLTLDQRW</sequence>
<protein>
    <submittedName>
        <fullName evidence="1">Uncharacterized protein</fullName>
    </submittedName>
</protein>
<dbReference type="AlphaFoldDB" id="A0A1F5KJQ1"/>
<gene>
    <name evidence="1" type="ORF">A3D25_01220</name>
</gene>
<organism evidence="1 2">
    <name type="scientific">Candidatus Daviesbacteria bacterium RIFCSPHIGHO2_02_FULL_43_12</name>
    <dbReference type="NCBI Taxonomy" id="1797776"/>
    <lineage>
        <taxon>Bacteria</taxon>
        <taxon>Candidatus Daviesiibacteriota</taxon>
    </lineage>
</organism>
<evidence type="ECO:0000313" key="1">
    <source>
        <dbReference type="EMBL" id="OGE41138.1"/>
    </source>
</evidence>
<dbReference type="Proteomes" id="UP000177328">
    <property type="component" value="Unassembled WGS sequence"/>
</dbReference>